<keyword evidence="4" id="KW-1185">Reference proteome</keyword>
<evidence type="ECO:0000313" key="4">
    <source>
        <dbReference type="Proteomes" id="UP001302367"/>
    </source>
</evidence>
<evidence type="ECO:0000313" key="1">
    <source>
        <dbReference type="EMBL" id="PIA95987.1"/>
    </source>
</evidence>
<reference evidence="1 3" key="1">
    <citation type="submission" date="2015-10" db="EMBL/GenBank/DDBJ databases">
        <title>The cercosporin biosynthetic gene cluster was horizontally transferred to several fungal lineages and shown to be expanded in Cercospora beticola based on microsynteny with recipient genomes.</title>
        <authorList>
            <person name="De Jonge R."/>
            <person name="Ebert M.K."/>
            <person name="Suttle J.C."/>
            <person name="Jurick Ii W.M."/>
            <person name="Secor G.A."/>
            <person name="Thomma B.P."/>
            <person name="Van De Peer Y."/>
            <person name="Bolton M.D."/>
        </authorList>
    </citation>
    <scope>NUCLEOTIDE SEQUENCE [LARGE SCALE GENOMIC DNA]</scope>
    <source>
        <strain evidence="1 3">09-40</strain>
    </source>
</reference>
<reference evidence="2 4" key="2">
    <citation type="submission" date="2023-09" db="EMBL/GenBank/DDBJ databases">
        <title>Complete-Gapless Cercospora beticola genome.</title>
        <authorList>
            <person name="Wyatt N.A."/>
            <person name="Spanner R.E."/>
            <person name="Bolton M.D."/>
        </authorList>
    </citation>
    <scope>NUCLEOTIDE SEQUENCE [LARGE SCALE GENOMIC DNA]</scope>
    <source>
        <strain evidence="2">Cb09-40</strain>
    </source>
</reference>
<accession>A0A2G5HTW9</accession>
<evidence type="ECO:0008006" key="5">
    <source>
        <dbReference type="Google" id="ProtNLM"/>
    </source>
</evidence>
<dbReference type="AlphaFoldDB" id="A0A2G5HTW9"/>
<evidence type="ECO:0000313" key="2">
    <source>
        <dbReference type="EMBL" id="WPB06764.1"/>
    </source>
</evidence>
<dbReference type="EMBL" id="CP134191">
    <property type="protein sequence ID" value="WPB06764.1"/>
    <property type="molecule type" value="Genomic_DNA"/>
</dbReference>
<gene>
    <name evidence="1" type="ORF">CB0940_10063</name>
    <name evidence="2" type="ORF">RHO25_011424</name>
</gene>
<dbReference type="Proteomes" id="UP000230605">
    <property type="component" value="Chromosome 8"/>
</dbReference>
<dbReference type="Proteomes" id="UP001302367">
    <property type="component" value="Chromosome 8"/>
</dbReference>
<evidence type="ECO:0000313" key="3">
    <source>
        <dbReference type="Proteomes" id="UP000230605"/>
    </source>
</evidence>
<protein>
    <recommendedName>
        <fullName evidence="5">F-box domain-containing protein</fullName>
    </recommendedName>
</protein>
<name>A0A2G5HTW9_CERBT</name>
<sequence>MTLPQFALRYKDFSQADLQLFVKARNGRRMRKNASKKSLIKELGALDEAATFPFMDLPPEMRNLVYEQILTHNRFAGRRAWPAILRTSKSVYEESKSIFEADKVISIDATYRCFPRLHGGYVDLKGDVKFQDMLHTLQRHFERDLGSKLKLLPSIGSLKIKLRLFSIGPPRGQDMSFPKIKYFIDMLFRPCRGLKRFEIEWRIQDGVFDLDALASLVAHIRTQCVARGIALQLKDLPQSVEESNP</sequence>
<proteinExistence type="predicted"/>
<dbReference type="EMBL" id="LKMD01000103">
    <property type="protein sequence ID" value="PIA95987.1"/>
    <property type="molecule type" value="Genomic_DNA"/>
</dbReference>
<organism evidence="1 3">
    <name type="scientific">Cercospora beticola</name>
    <name type="common">Sugarbeet leaf spot fungus</name>
    <dbReference type="NCBI Taxonomy" id="122368"/>
    <lineage>
        <taxon>Eukaryota</taxon>
        <taxon>Fungi</taxon>
        <taxon>Dikarya</taxon>
        <taxon>Ascomycota</taxon>
        <taxon>Pezizomycotina</taxon>
        <taxon>Dothideomycetes</taxon>
        <taxon>Dothideomycetidae</taxon>
        <taxon>Mycosphaerellales</taxon>
        <taxon>Mycosphaerellaceae</taxon>
        <taxon>Cercospora</taxon>
    </lineage>
</organism>
<dbReference type="OrthoDB" id="3649689at2759"/>